<evidence type="ECO:0000256" key="5">
    <source>
        <dbReference type="ARBA" id="ARBA00005165"/>
    </source>
</evidence>
<comment type="similarity">
    <text evidence="16">In the C-terminal section; belongs to the Thz kinase family.</text>
</comment>
<evidence type="ECO:0000256" key="12">
    <source>
        <dbReference type="ARBA" id="ARBA00022977"/>
    </source>
</evidence>
<dbReference type="SUPFAM" id="SSF51391">
    <property type="entry name" value="Thiamin phosphate synthase"/>
    <property type="match status" value="1"/>
</dbReference>
<dbReference type="GO" id="GO:0005737">
    <property type="term" value="C:cytoplasm"/>
    <property type="evidence" value="ECO:0007669"/>
    <property type="project" value="TreeGrafter"/>
</dbReference>
<dbReference type="GO" id="GO:0004789">
    <property type="term" value="F:thiamine-phosphate diphosphorylase activity"/>
    <property type="evidence" value="ECO:0007669"/>
    <property type="project" value="UniProtKB-EC"/>
</dbReference>
<comment type="catalytic activity">
    <reaction evidence="15">
        <text>2-[(2R,5Z)-2-carboxy-4-methylthiazol-5(2H)-ylidene]ethyl phosphate + 4-amino-2-methyl-5-(diphosphooxymethyl)pyrimidine + 2 H(+) = thiamine phosphate + CO2 + diphosphate</text>
        <dbReference type="Rhea" id="RHEA:47844"/>
        <dbReference type="ChEBI" id="CHEBI:15378"/>
        <dbReference type="ChEBI" id="CHEBI:16526"/>
        <dbReference type="ChEBI" id="CHEBI:33019"/>
        <dbReference type="ChEBI" id="CHEBI:37575"/>
        <dbReference type="ChEBI" id="CHEBI:57841"/>
        <dbReference type="ChEBI" id="CHEBI:62899"/>
        <dbReference type="EC" id="2.5.1.3"/>
    </reaction>
</comment>
<dbReference type="GO" id="GO:0009228">
    <property type="term" value="P:thiamine biosynthetic process"/>
    <property type="evidence" value="ECO:0007669"/>
    <property type="project" value="UniProtKB-KW"/>
</dbReference>
<evidence type="ECO:0000256" key="14">
    <source>
        <dbReference type="ARBA" id="ARBA00047851"/>
    </source>
</evidence>
<organism evidence="19 20">
    <name type="scientific">Viridothelium virens</name>
    <name type="common">Speckled blister lichen</name>
    <name type="synonym">Trypethelium virens</name>
    <dbReference type="NCBI Taxonomy" id="1048519"/>
    <lineage>
        <taxon>Eukaryota</taxon>
        <taxon>Fungi</taxon>
        <taxon>Dikarya</taxon>
        <taxon>Ascomycota</taxon>
        <taxon>Pezizomycotina</taxon>
        <taxon>Dothideomycetes</taxon>
        <taxon>Dothideomycetes incertae sedis</taxon>
        <taxon>Trypetheliales</taxon>
        <taxon>Trypetheliaceae</taxon>
        <taxon>Viridothelium</taxon>
    </lineage>
</organism>
<dbReference type="CDD" id="cd00564">
    <property type="entry name" value="TMP_TenI"/>
    <property type="match status" value="1"/>
</dbReference>
<dbReference type="UniPathway" id="UPA00060">
    <property type="reaction ID" value="UER00139"/>
</dbReference>
<comment type="catalytic activity">
    <reaction evidence="13">
        <text>4-methyl-5-(2-phosphooxyethyl)-thiazole + 4-amino-2-methyl-5-(diphosphooxymethyl)pyrimidine + H(+) = thiamine phosphate + diphosphate</text>
        <dbReference type="Rhea" id="RHEA:22328"/>
        <dbReference type="ChEBI" id="CHEBI:15378"/>
        <dbReference type="ChEBI" id="CHEBI:33019"/>
        <dbReference type="ChEBI" id="CHEBI:37575"/>
        <dbReference type="ChEBI" id="CHEBI:57841"/>
        <dbReference type="ChEBI" id="CHEBI:58296"/>
        <dbReference type="EC" id="2.5.1.3"/>
    </reaction>
</comment>
<keyword evidence="20" id="KW-1185">Reference proteome</keyword>
<evidence type="ECO:0000313" key="19">
    <source>
        <dbReference type="EMBL" id="KAF2229033.1"/>
    </source>
</evidence>
<dbReference type="InterPro" id="IPR034291">
    <property type="entry name" value="TMP_synthase"/>
</dbReference>
<accession>A0A6A6GUR7</accession>
<dbReference type="SUPFAM" id="SSF53613">
    <property type="entry name" value="Ribokinase-like"/>
    <property type="match status" value="1"/>
</dbReference>
<dbReference type="GO" id="GO:0009229">
    <property type="term" value="P:thiamine diphosphate biosynthetic process"/>
    <property type="evidence" value="ECO:0007669"/>
    <property type="project" value="UniProtKB-UniPathway"/>
</dbReference>
<feature type="domain" description="Thiamine phosphate synthase/TenI" evidence="18">
    <location>
        <begin position="7"/>
        <end position="210"/>
    </location>
</feature>
<dbReference type="NCBIfam" id="TIGR00694">
    <property type="entry name" value="thiM"/>
    <property type="match status" value="1"/>
</dbReference>
<reference evidence="19" key="1">
    <citation type="journal article" date="2020" name="Stud. Mycol.">
        <title>101 Dothideomycetes genomes: a test case for predicting lifestyles and emergence of pathogens.</title>
        <authorList>
            <person name="Haridas S."/>
            <person name="Albert R."/>
            <person name="Binder M."/>
            <person name="Bloem J."/>
            <person name="Labutti K."/>
            <person name="Salamov A."/>
            <person name="Andreopoulos B."/>
            <person name="Baker S."/>
            <person name="Barry K."/>
            <person name="Bills G."/>
            <person name="Bluhm B."/>
            <person name="Cannon C."/>
            <person name="Castanera R."/>
            <person name="Culley D."/>
            <person name="Daum C."/>
            <person name="Ezra D."/>
            <person name="Gonzalez J."/>
            <person name="Henrissat B."/>
            <person name="Kuo A."/>
            <person name="Liang C."/>
            <person name="Lipzen A."/>
            <person name="Lutzoni F."/>
            <person name="Magnuson J."/>
            <person name="Mondo S."/>
            <person name="Nolan M."/>
            <person name="Ohm R."/>
            <person name="Pangilinan J."/>
            <person name="Park H.-J."/>
            <person name="Ramirez L."/>
            <person name="Alfaro M."/>
            <person name="Sun H."/>
            <person name="Tritt A."/>
            <person name="Yoshinaga Y."/>
            <person name="Zwiers L.-H."/>
            <person name="Turgeon B."/>
            <person name="Goodwin S."/>
            <person name="Spatafora J."/>
            <person name="Crous P."/>
            <person name="Grigoriev I."/>
        </authorList>
    </citation>
    <scope>NUCLEOTIDE SEQUENCE</scope>
    <source>
        <strain evidence="19">Tuck. ex Michener</strain>
    </source>
</reference>
<evidence type="ECO:0000256" key="13">
    <source>
        <dbReference type="ARBA" id="ARBA00047334"/>
    </source>
</evidence>
<evidence type="ECO:0000259" key="18">
    <source>
        <dbReference type="Pfam" id="PF02581"/>
    </source>
</evidence>
<dbReference type="Gene3D" id="3.20.20.70">
    <property type="entry name" value="Aldolase class I"/>
    <property type="match status" value="1"/>
</dbReference>
<dbReference type="FunFam" id="3.40.1190.20:FF:000042">
    <property type="entry name" value="Probable thiamine biosynthetic bifunctional enzyme"/>
    <property type="match status" value="1"/>
</dbReference>
<evidence type="ECO:0000256" key="15">
    <source>
        <dbReference type="ARBA" id="ARBA00047883"/>
    </source>
</evidence>
<evidence type="ECO:0000256" key="8">
    <source>
        <dbReference type="ARBA" id="ARBA00022741"/>
    </source>
</evidence>
<keyword evidence="11" id="KW-0460">Magnesium</keyword>
<name>A0A6A6GUR7_VIRVR</name>
<keyword evidence="9 19" id="KW-0418">Kinase</keyword>
<dbReference type="AlphaFoldDB" id="A0A6A6GUR7"/>
<evidence type="ECO:0000313" key="20">
    <source>
        <dbReference type="Proteomes" id="UP000800092"/>
    </source>
</evidence>
<keyword evidence="6" id="KW-0808">Transferase</keyword>
<comment type="similarity">
    <text evidence="17">In the N-terminal section; belongs to the thiamine-phosphate synthase family.</text>
</comment>
<dbReference type="NCBIfam" id="TIGR00693">
    <property type="entry name" value="thiE"/>
    <property type="match status" value="1"/>
</dbReference>
<dbReference type="GO" id="GO:0004417">
    <property type="term" value="F:hydroxyethylthiazole kinase activity"/>
    <property type="evidence" value="ECO:0007669"/>
    <property type="project" value="UniProtKB-EC"/>
</dbReference>
<sequence>MQLDYSLYLVTDSTKPILGDRNLVDIVRSAVEGGMSLAYPQPCVSVVQYRDKTSETADLIETAKQLHSVTRTHGVPLLINDRVDVALAVGAEGVHIGQDDMDLASARRILGDDIIIGVTVSSVEEARRAADGGANYLGIGTVFATPTKENVKSIIGTAGTREILNFLASASECLKTVCIGGINAGNMQRVLYQSASPERRLDGVAVVSAIMAAKDPLAAAKQLRGLVKTPPPFASQSVPPSTTSADILAQVPAIVERLGEQNPLCHNMTNLVVQNFAANVALAIGASPIMSNNGDEAGDLAKLGGALVINMGTSTPEGFVNYSKALRAYNALGGSTLFDPVGAGATEQRRNGVKQMMACGYFDVIKGNEGEIKTVSGTNNHQRGVDSGTSTLTGYAKAHLVKKVALRERNVILMTGPTDYISDGVRTFAISNGHEYLGNITGSGCTLGTTVAAFLATHPDDKLLAAIAGILMYEIAAERAAVREDVKGPGTFIPAFIDSLFDLKQRTANGDVDWIGTAKVEKV</sequence>
<dbReference type="Gene3D" id="3.40.1190.20">
    <property type="match status" value="1"/>
</dbReference>
<dbReference type="InterPro" id="IPR022998">
    <property type="entry name" value="ThiamineP_synth_TenI"/>
</dbReference>
<evidence type="ECO:0000256" key="4">
    <source>
        <dbReference type="ARBA" id="ARBA00004868"/>
    </source>
</evidence>
<keyword evidence="12" id="KW-0784">Thiamine biosynthesis</keyword>
<dbReference type="PRINTS" id="PR01099">
    <property type="entry name" value="HYETHTZKNASE"/>
</dbReference>
<proteinExistence type="inferred from homology"/>
<dbReference type="EMBL" id="ML991879">
    <property type="protein sequence ID" value="KAF2229033.1"/>
    <property type="molecule type" value="Genomic_DNA"/>
</dbReference>
<gene>
    <name evidence="19" type="ORF">EV356DRAFT_476134</name>
</gene>
<evidence type="ECO:0000256" key="16">
    <source>
        <dbReference type="ARBA" id="ARBA00061146"/>
    </source>
</evidence>
<dbReference type="PANTHER" id="PTHR20857:SF23">
    <property type="entry name" value="THIAMINE BIOSYNTHETIC BIFUNCTIONAL ENZYME"/>
    <property type="match status" value="1"/>
</dbReference>
<evidence type="ECO:0000256" key="7">
    <source>
        <dbReference type="ARBA" id="ARBA00022723"/>
    </source>
</evidence>
<evidence type="ECO:0000256" key="6">
    <source>
        <dbReference type="ARBA" id="ARBA00022679"/>
    </source>
</evidence>
<dbReference type="NCBIfam" id="NF006830">
    <property type="entry name" value="PRK09355.1"/>
    <property type="match status" value="1"/>
</dbReference>
<protein>
    <submittedName>
        <fullName evidence="19">Hydroxyethylthiazole kinase</fullName>
    </submittedName>
</protein>
<evidence type="ECO:0000256" key="11">
    <source>
        <dbReference type="ARBA" id="ARBA00022842"/>
    </source>
</evidence>
<dbReference type="HAMAP" id="MF_00228">
    <property type="entry name" value="Thz_kinase"/>
    <property type="match status" value="1"/>
</dbReference>
<dbReference type="OrthoDB" id="4994at2759"/>
<evidence type="ECO:0000256" key="17">
    <source>
        <dbReference type="ARBA" id="ARBA00061283"/>
    </source>
</evidence>
<dbReference type="FunFam" id="3.20.20.70:FF:000104">
    <property type="entry name" value="Thiamine biosynthetic bifunctional enzyme"/>
    <property type="match status" value="1"/>
</dbReference>
<dbReference type="PANTHER" id="PTHR20857">
    <property type="entry name" value="THIAMINE-PHOSPHATE PYROPHOSPHORYLASE"/>
    <property type="match status" value="1"/>
</dbReference>
<evidence type="ECO:0000256" key="1">
    <source>
        <dbReference type="ARBA" id="ARBA00001771"/>
    </source>
</evidence>
<comment type="cofactor">
    <cofactor evidence="2">
        <name>Mg(2+)</name>
        <dbReference type="ChEBI" id="CHEBI:18420"/>
    </cofactor>
</comment>
<dbReference type="HAMAP" id="MF_00097">
    <property type="entry name" value="TMP_synthase"/>
    <property type="match status" value="1"/>
</dbReference>
<dbReference type="CDD" id="cd01170">
    <property type="entry name" value="THZ_kinase"/>
    <property type="match status" value="1"/>
</dbReference>
<dbReference type="Pfam" id="PF02110">
    <property type="entry name" value="HK"/>
    <property type="match status" value="1"/>
</dbReference>
<keyword evidence="10" id="KW-0067">ATP-binding</keyword>
<dbReference type="GO" id="GO:0000287">
    <property type="term" value="F:magnesium ion binding"/>
    <property type="evidence" value="ECO:0007669"/>
    <property type="project" value="InterPro"/>
</dbReference>
<comment type="pathway">
    <text evidence="5">Cofactor biosynthesis; thiamine diphosphate biosynthesis; thiamine phosphate from 4-amino-2-methyl-5-diphosphomethylpyrimidine and 4-methyl-5-(2-phosphoethyl)-thiazole: step 1/1.</text>
</comment>
<evidence type="ECO:0000256" key="10">
    <source>
        <dbReference type="ARBA" id="ARBA00022840"/>
    </source>
</evidence>
<dbReference type="Proteomes" id="UP000800092">
    <property type="component" value="Unassembled WGS sequence"/>
</dbReference>
<dbReference type="InterPro" id="IPR029056">
    <property type="entry name" value="Ribokinase-like"/>
</dbReference>
<dbReference type="GO" id="GO:0005524">
    <property type="term" value="F:ATP binding"/>
    <property type="evidence" value="ECO:0007669"/>
    <property type="project" value="UniProtKB-KW"/>
</dbReference>
<keyword evidence="8" id="KW-0547">Nucleotide-binding</keyword>
<dbReference type="InterPro" id="IPR000417">
    <property type="entry name" value="Hyethyz_kinase"/>
</dbReference>
<keyword evidence="7" id="KW-0479">Metal-binding</keyword>
<evidence type="ECO:0000256" key="3">
    <source>
        <dbReference type="ARBA" id="ARBA00003814"/>
    </source>
</evidence>
<comment type="catalytic activity">
    <reaction evidence="14">
        <text>2-(2-carboxy-4-methylthiazol-5-yl)ethyl phosphate + 4-amino-2-methyl-5-(diphosphooxymethyl)pyrimidine + 2 H(+) = thiamine phosphate + CO2 + diphosphate</text>
        <dbReference type="Rhea" id="RHEA:47848"/>
        <dbReference type="ChEBI" id="CHEBI:15378"/>
        <dbReference type="ChEBI" id="CHEBI:16526"/>
        <dbReference type="ChEBI" id="CHEBI:33019"/>
        <dbReference type="ChEBI" id="CHEBI:37575"/>
        <dbReference type="ChEBI" id="CHEBI:57841"/>
        <dbReference type="ChEBI" id="CHEBI:62890"/>
        <dbReference type="EC" id="2.5.1.3"/>
    </reaction>
</comment>
<dbReference type="InterPro" id="IPR036206">
    <property type="entry name" value="ThiamineP_synth_sf"/>
</dbReference>
<comment type="function">
    <text evidence="3">Condenses 4-methyl-5-(beta-hydroxyethyl)thiazole monophosphate (THZ-P) and 2-methyl-4-amino-5-hydroxymethyl pyrimidine pyrophosphate (HMP-PP) to form thiamine monophosphate (TMP).</text>
</comment>
<comment type="catalytic activity">
    <reaction evidence="1">
        <text>5-(2-hydroxyethyl)-4-methylthiazole + ATP = 4-methyl-5-(2-phosphooxyethyl)-thiazole + ADP + H(+)</text>
        <dbReference type="Rhea" id="RHEA:24212"/>
        <dbReference type="ChEBI" id="CHEBI:15378"/>
        <dbReference type="ChEBI" id="CHEBI:17957"/>
        <dbReference type="ChEBI" id="CHEBI:30616"/>
        <dbReference type="ChEBI" id="CHEBI:58296"/>
        <dbReference type="ChEBI" id="CHEBI:456216"/>
        <dbReference type="EC" id="2.7.1.50"/>
    </reaction>
</comment>
<feature type="non-terminal residue" evidence="19">
    <location>
        <position position="523"/>
    </location>
</feature>
<dbReference type="InterPro" id="IPR013785">
    <property type="entry name" value="Aldolase_TIM"/>
</dbReference>
<comment type="pathway">
    <text evidence="4">Cofactor biosynthesis; thiamine diphosphate biosynthesis; 4-methyl-5-(2-phosphoethyl)-thiazole from 5-(2-hydroxyethyl)-4-methylthiazole: step 1/1.</text>
</comment>
<evidence type="ECO:0000256" key="2">
    <source>
        <dbReference type="ARBA" id="ARBA00001946"/>
    </source>
</evidence>
<evidence type="ECO:0000256" key="9">
    <source>
        <dbReference type="ARBA" id="ARBA00022777"/>
    </source>
</evidence>
<dbReference type="Pfam" id="PF02581">
    <property type="entry name" value="TMP-TENI"/>
    <property type="match status" value="1"/>
</dbReference>